<keyword evidence="6" id="KW-1185">Reference proteome</keyword>
<name>A0AA38WYU5_9EURO</name>
<reference evidence="5" key="1">
    <citation type="submission" date="2022-10" db="EMBL/GenBank/DDBJ databases">
        <title>Culturing micro-colonial fungi from biological soil crusts in the Mojave desert and describing Neophaeococcomyces mojavensis, and introducing the new genera and species Taxawa tesnikishii.</title>
        <authorList>
            <person name="Kurbessoian T."/>
            <person name="Stajich J.E."/>
        </authorList>
    </citation>
    <scope>NUCLEOTIDE SEQUENCE</scope>
    <source>
        <strain evidence="5">TK_41</strain>
    </source>
</reference>
<dbReference type="InterPro" id="IPR050272">
    <property type="entry name" value="Isochorismatase-like_hydrls"/>
</dbReference>
<evidence type="ECO:0000313" key="5">
    <source>
        <dbReference type="EMBL" id="KAJ9603654.1"/>
    </source>
</evidence>
<dbReference type="InterPro" id="IPR000868">
    <property type="entry name" value="Isochorismatase-like_dom"/>
</dbReference>
<keyword evidence="2" id="KW-0378">Hydrolase</keyword>
<dbReference type="PANTHER" id="PTHR43540">
    <property type="entry name" value="PEROXYUREIDOACRYLATE/UREIDOACRYLATE AMIDOHYDROLASE-RELATED"/>
    <property type="match status" value="1"/>
</dbReference>
<evidence type="ECO:0000256" key="2">
    <source>
        <dbReference type="ARBA" id="ARBA00022801"/>
    </source>
</evidence>
<dbReference type="EMBL" id="JAPDRK010000021">
    <property type="protein sequence ID" value="KAJ9603654.1"/>
    <property type="molecule type" value="Genomic_DNA"/>
</dbReference>
<evidence type="ECO:0000259" key="4">
    <source>
        <dbReference type="Pfam" id="PF00857"/>
    </source>
</evidence>
<dbReference type="AlphaFoldDB" id="A0AA38WYU5"/>
<comment type="similarity">
    <text evidence="1">Belongs to the isochorismatase family.</text>
</comment>
<evidence type="ECO:0000313" key="6">
    <source>
        <dbReference type="Proteomes" id="UP001172673"/>
    </source>
</evidence>
<sequence>MSAPSQEHSNGVRPGETSAFPGPLTVGRQRYLHPANTSPTCLLLIDTQRGLNTNNGFYGTDRSTPRLEDNISSLLSAARSYNTSTELSPSVTFSAKDELFPAVQIIHVFHQSSNPESPLHISGKAQKDGILFMPCAQPNEESEYETVFSKTLVSAFADGKVKEVLERMRISQLVVAGIATDHCVSTSVRWAKDLGVVKDDWNDRTKEGKIVIVSDATACFGKGGIDAETVQKVHLASLEGEFAKVMSTQEVLGDLFE</sequence>
<dbReference type="PANTHER" id="PTHR43540:SF1">
    <property type="entry name" value="ISOCHORISMATASE HYDROLASE"/>
    <property type="match status" value="1"/>
</dbReference>
<dbReference type="Gene3D" id="3.40.50.850">
    <property type="entry name" value="Isochorismatase-like"/>
    <property type="match status" value="1"/>
</dbReference>
<dbReference type="SUPFAM" id="SSF52499">
    <property type="entry name" value="Isochorismatase-like hydrolases"/>
    <property type="match status" value="1"/>
</dbReference>
<gene>
    <name evidence="5" type="ORF">H2200_011840</name>
</gene>
<protein>
    <recommendedName>
        <fullName evidence="4">Isochorismatase-like domain-containing protein</fullName>
    </recommendedName>
</protein>
<dbReference type="GO" id="GO:0016787">
    <property type="term" value="F:hydrolase activity"/>
    <property type="evidence" value="ECO:0007669"/>
    <property type="project" value="UniProtKB-KW"/>
</dbReference>
<evidence type="ECO:0000256" key="3">
    <source>
        <dbReference type="SAM" id="MobiDB-lite"/>
    </source>
</evidence>
<dbReference type="Pfam" id="PF00857">
    <property type="entry name" value="Isochorismatase"/>
    <property type="match status" value="1"/>
</dbReference>
<organism evidence="5 6">
    <name type="scientific">Cladophialophora chaetospira</name>
    <dbReference type="NCBI Taxonomy" id="386627"/>
    <lineage>
        <taxon>Eukaryota</taxon>
        <taxon>Fungi</taxon>
        <taxon>Dikarya</taxon>
        <taxon>Ascomycota</taxon>
        <taxon>Pezizomycotina</taxon>
        <taxon>Eurotiomycetes</taxon>
        <taxon>Chaetothyriomycetidae</taxon>
        <taxon>Chaetothyriales</taxon>
        <taxon>Herpotrichiellaceae</taxon>
        <taxon>Cladophialophora</taxon>
    </lineage>
</organism>
<feature type="domain" description="Isochorismatase-like" evidence="4">
    <location>
        <begin position="40"/>
        <end position="250"/>
    </location>
</feature>
<dbReference type="Proteomes" id="UP001172673">
    <property type="component" value="Unassembled WGS sequence"/>
</dbReference>
<proteinExistence type="inferred from homology"/>
<evidence type="ECO:0000256" key="1">
    <source>
        <dbReference type="ARBA" id="ARBA00006336"/>
    </source>
</evidence>
<dbReference type="InterPro" id="IPR036380">
    <property type="entry name" value="Isochorismatase-like_sf"/>
</dbReference>
<accession>A0AA38WYU5</accession>
<comment type="caution">
    <text evidence="5">The sequence shown here is derived from an EMBL/GenBank/DDBJ whole genome shotgun (WGS) entry which is preliminary data.</text>
</comment>
<feature type="region of interest" description="Disordered" evidence="3">
    <location>
        <begin position="1"/>
        <end position="26"/>
    </location>
</feature>